<feature type="compositionally biased region" description="Low complexity" evidence="4">
    <location>
        <begin position="1433"/>
        <end position="1448"/>
    </location>
</feature>
<feature type="compositionally biased region" description="Basic and acidic residues" evidence="4">
    <location>
        <begin position="1321"/>
        <end position="1333"/>
    </location>
</feature>
<feature type="compositionally biased region" description="Polar residues" evidence="4">
    <location>
        <begin position="1358"/>
        <end position="1379"/>
    </location>
</feature>
<feature type="compositionally biased region" description="Low complexity" evidence="4">
    <location>
        <begin position="623"/>
        <end position="646"/>
    </location>
</feature>
<dbReference type="VEuPathDB" id="ToxoDB:BESB_046240"/>
<name>A0A2A9MLT3_BESBE</name>
<dbReference type="EMBL" id="NWUJ01000003">
    <property type="protein sequence ID" value="PFH36432.1"/>
    <property type="molecule type" value="Genomic_DNA"/>
</dbReference>
<feature type="compositionally biased region" description="Basic and acidic residues" evidence="4">
    <location>
        <begin position="1532"/>
        <end position="1543"/>
    </location>
</feature>
<feature type="compositionally biased region" description="Low complexity" evidence="4">
    <location>
        <begin position="1706"/>
        <end position="1719"/>
    </location>
</feature>
<organism evidence="5 6">
    <name type="scientific">Besnoitia besnoiti</name>
    <name type="common">Apicomplexan protozoan</name>
    <dbReference type="NCBI Taxonomy" id="94643"/>
    <lineage>
        <taxon>Eukaryota</taxon>
        <taxon>Sar</taxon>
        <taxon>Alveolata</taxon>
        <taxon>Apicomplexa</taxon>
        <taxon>Conoidasida</taxon>
        <taxon>Coccidia</taxon>
        <taxon>Eucoccidiorida</taxon>
        <taxon>Eimeriorina</taxon>
        <taxon>Sarcocystidae</taxon>
        <taxon>Besnoitia</taxon>
    </lineage>
</organism>
<feature type="compositionally biased region" description="Polar residues" evidence="4">
    <location>
        <begin position="1544"/>
        <end position="1554"/>
    </location>
</feature>
<protein>
    <submittedName>
        <fullName evidence="5">Uncharacterized protein</fullName>
    </submittedName>
</protein>
<dbReference type="InterPro" id="IPR015943">
    <property type="entry name" value="WD40/YVTN_repeat-like_dom_sf"/>
</dbReference>
<keyword evidence="2" id="KW-0677">Repeat</keyword>
<evidence type="ECO:0000256" key="2">
    <source>
        <dbReference type="ARBA" id="ARBA00022737"/>
    </source>
</evidence>
<evidence type="ECO:0000256" key="1">
    <source>
        <dbReference type="ARBA" id="ARBA00022574"/>
    </source>
</evidence>
<feature type="region of interest" description="Disordered" evidence="4">
    <location>
        <begin position="1073"/>
        <end position="1105"/>
    </location>
</feature>
<feature type="compositionally biased region" description="Low complexity" evidence="4">
    <location>
        <begin position="1150"/>
        <end position="1162"/>
    </location>
</feature>
<feature type="compositionally biased region" description="Polar residues" evidence="4">
    <location>
        <begin position="2411"/>
        <end position="2431"/>
    </location>
</feature>
<feature type="region of interest" description="Disordered" evidence="4">
    <location>
        <begin position="1139"/>
        <end position="1450"/>
    </location>
</feature>
<feature type="compositionally biased region" description="Basic residues" evidence="4">
    <location>
        <begin position="496"/>
        <end position="509"/>
    </location>
</feature>
<feature type="compositionally biased region" description="Low complexity" evidence="4">
    <location>
        <begin position="1090"/>
        <end position="1105"/>
    </location>
</feature>
<feature type="compositionally biased region" description="Low complexity" evidence="4">
    <location>
        <begin position="1270"/>
        <end position="1283"/>
    </location>
</feature>
<dbReference type="RefSeq" id="XP_029220441.1">
    <property type="nucleotide sequence ID" value="XM_029363075.1"/>
</dbReference>
<feature type="region of interest" description="Disordered" evidence="4">
    <location>
        <begin position="2237"/>
        <end position="2277"/>
    </location>
</feature>
<feature type="compositionally biased region" description="Low complexity" evidence="4">
    <location>
        <begin position="2237"/>
        <end position="2247"/>
    </location>
</feature>
<dbReference type="PANTHER" id="PTHR11227">
    <property type="entry name" value="WD-REPEAT PROTEIN INTERACTING WITH PHOSPHOINOSIDES WIPI -RELATED"/>
    <property type="match status" value="1"/>
</dbReference>
<accession>A0A2A9MLT3</accession>
<dbReference type="InterPro" id="IPR048720">
    <property type="entry name" value="PROPPIN"/>
</dbReference>
<feature type="compositionally biased region" description="Low complexity" evidence="4">
    <location>
        <begin position="521"/>
        <end position="537"/>
    </location>
</feature>
<comment type="caution">
    <text evidence="5">The sequence shown here is derived from an EMBL/GenBank/DDBJ whole genome shotgun (WGS) entry which is preliminary data.</text>
</comment>
<feature type="region of interest" description="Disordered" evidence="4">
    <location>
        <begin position="1828"/>
        <end position="1853"/>
    </location>
</feature>
<feature type="region of interest" description="Disordered" evidence="4">
    <location>
        <begin position="34"/>
        <end position="65"/>
    </location>
</feature>
<dbReference type="STRING" id="94643.A0A2A9MLT3"/>
<keyword evidence="1" id="KW-0853">WD repeat</keyword>
<dbReference type="GeneID" id="40309554"/>
<feature type="region of interest" description="Disordered" evidence="4">
    <location>
        <begin position="308"/>
        <end position="332"/>
    </location>
</feature>
<feature type="compositionally biased region" description="Low complexity" evidence="4">
    <location>
        <begin position="747"/>
        <end position="756"/>
    </location>
</feature>
<feature type="region of interest" description="Disordered" evidence="4">
    <location>
        <begin position="2093"/>
        <end position="2173"/>
    </location>
</feature>
<evidence type="ECO:0000313" key="5">
    <source>
        <dbReference type="EMBL" id="PFH36432.1"/>
    </source>
</evidence>
<feature type="region of interest" description="Disordered" evidence="4">
    <location>
        <begin position="1706"/>
        <end position="1738"/>
    </location>
</feature>
<feature type="compositionally biased region" description="Basic and acidic residues" evidence="4">
    <location>
        <begin position="717"/>
        <end position="728"/>
    </location>
</feature>
<feature type="region of interest" description="Disordered" evidence="4">
    <location>
        <begin position="2333"/>
        <end position="2352"/>
    </location>
</feature>
<feature type="region of interest" description="Disordered" evidence="4">
    <location>
        <begin position="1504"/>
        <end position="1693"/>
    </location>
</feature>
<keyword evidence="6" id="KW-1185">Reference proteome</keyword>
<feature type="compositionally biased region" description="Basic and acidic residues" evidence="4">
    <location>
        <begin position="1176"/>
        <end position="1186"/>
    </location>
</feature>
<feature type="compositionally biased region" description="Basic and acidic residues" evidence="4">
    <location>
        <begin position="1568"/>
        <end position="1581"/>
    </location>
</feature>
<evidence type="ECO:0000256" key="4">
    <source>
        <dbReference type="SAM" id="MobiDB-lite"/>
    </source>
</evidence>
<comment type="similarity">
    <text evidence="3">Belongs to the WD repeat PROPPIN family.</text>
</comment>
<dbReference type="KEGG" id="bbes:BESB_046240"/>
<feature type="compositionally biased region" description="Low complexity" evidence="4">
    <location>
        <begin position="2258"/>
        <end position="2277"/>
    </location>
</feature>
<feature type="region of interest" description="Disordered" evidence="4">
    <location>
        <begin position="2411"/>
        <end position="2433"/>
    </location>
</feature>
<feature type="compositionally biased region" description="Basic and acidic residues" evidence="4">
    <location>
        <begin position="1726"/>
        <end position="1738"/>
    </location>
</feature>
<feature type="compositionally biased region" description="Low complexity" evidence="4">
    <location>
        <begin position="1828"/>
        <end position="1842"/>
    </location>
</feature>
<feature type="region of interest" description="Disordered" evidence="4">
    <location>
        <begin position="597"/>
        <end position="616"/>
    </location>
</feature>
<reference evidence="5 6" key="1">
    <citation type="submission" date="2017-09" db="EMBL/GenBank/DDBJ databases">
        <title>Genome sequencing of Besnoitia besnoiti strain Bb-Ger1.</title>
        <authorList>
            <person name="Schares G."/>
            <person name="Venepally P."/>
            <person name="Lorenzi H.A."/>
        </authorList>
    </citation>
    <scope>NUCLEOTIDE SEQUENCE [LARGE SCALE GENOMIC DNA]</scope>
    <source>
        <strain evidence="5 6">Bb-Ger1</strain>
    </source>
</reference>
<feature type="region of interest" description="Disordered" evidence="4">
    <location>
        <begin position="623"/>
        <end position="902"/>
    </location>
</feature>
<sequence>MNALATSGPGPRVVHTGRAFSQVRSATGGHGFGTLTEGAGDSFQGPPRKLPSEEGSRARPPPAAKGSVTYVGTNADGSCLLVGTTEGFLVWTVQPLRCVYTCACGPVTLVEMLFRTSLVAAVGSGLSPTSSRRLLTLFNCRVPPPSASPSAACSVCVHTADGCSVGMEAVKASLVLPDAIAAVRLTPERLVACLHREIHVFALQNLSVLHIIQRDQLFAVEPYPAPHLQRRSPAEKAVDFLRPAALATKVLAETVAQAVASVETTEGYYGKLSREEQEEEDDDECDAVFSLDACDPYLRQRDRISSGDGELSARRRAAAAAGDERAEEKLRRRRATEAATEAAGWRKGQGGDGVCAVCWTPQRSFLAVPGVKGRAPRAVGCAAPLRFDATTRLPSVSRSFTASGADVAPTPFSSLSSSPGVVFLFDLASLRCLGWRTAHAHRLTAMNFHHAGTRLATLSSRATLARVFSVPDLTAIATLRLSRPSPECPLSLPPKKIPRASVPRRRTGRRRIEYTVASLSLSLPSSSGSSPPASPSADGAESTLSAAAACSHGGSGDPVPLEEKGDGGRGFASRPVPSPPSPRPAAVCGESGYATPLSARRASPGDPLRASAATSPCAPFSPCLPSSSTPPTSAFSSSSRSHPSVSDVACGSRAEARFCYAPSTGAPPPSNNRHATSAASPSAPPSAASATRADKLRRKKEREESRRALLRVMSSSHRLEKQKSEELKGPAPSPAEAPQLQRAGDKTTAAPQAPAALTDRRKSGHAPGEDAVNAAGRDPTFSAASSAVQASRDEASDAGAQHARPTDWKCSGAKGGSQEEGTGEMADATPRPSRCGGGSAAEEAEAAEQAAPPRRRPEGGDRQGDNDREHTGGALLSEVRGEDEFSSPFVTPRGQLSPDSILSPSPSTAAILDAGLASALPTHERDTLALLLPANVSPSSPCSHLSVALAPLAEPSLCSLSPPPPACASSTGEAWASKPLAKTTDVPEASSALSAPPLSLFGCQSPSAFIFPPSPLLAHSRSFSASPPQATDPAPFRARAGIWPQEASASASPAGAVPLTRRGSFPFCRNSSTAAAAGDRADEAPPELAPPAQSSPPSFSRSRASPGERLLACSLLSVHPFLPFAQQHPDQRLPAGIAHTRQAAPSATQASRGEGAAAAEATGAEEEGRKGGGRGESCRGEEEERRAHRGGLLAGSDAQRAPRQSGGLEPENEAGRFQARDAGAEQQQATGRDARTGRKACAAPRAGTVSREPAAEGLKTGRRAKEEVAAAEAPCSARGARGAEAGGSGPKAKQLANSSHQREEGEEVFLDANEGLPMRARGQERSADSKCDASESLASRAAHSQEATSKRGAKPTGLSVSSTSRGARTPADSPSTCQLSSSRSRRGRCPPPGCLATRQEARDLEGPAEAETVHTPLSSAVPPTRCAPSSTERPPAGAASPASGARGAFGVSSPRMLRAAFLAASASSSGFRCGSEERNPVQCGSFENVEEDEKSLEVVCALDAERVSRENQSPAGRRAETPRAGAARLRRERTTPADPRETDTQSAAAQGGETSDSEDCSCVRARGVGRDGHEEAEESRSPRGVTGRCLSAEGGRKADQRGRAPGRGVTRRGGGSSKRENSQAGAHAEISEYTVVSSPEKGQHRSRGRGRQDGSARARSQKSSTKPLPRAGLSFSAPQECASDHGDEDFAFVGSTSPVALNDLSASASRCARARSSGAEGTAARHGAETQDNDVEKRDTCGRRAGNASAAVACLEDGFGACVSAESESGSRAGSPFSCQDRDALEQLLGSGANEGLGDSQAAFDCCDLAQSPSMEATVEEGALPASASACSSTPSLPSPAARPDEHGSAACASHSLSSTSVALSVSSLSAPRSSRASSASGFSATSAGASAATAQVPRPRGLQGAEQGGLQRQRGGAQLEPGAFCFVSASGEDDAQEAGGSLELPTAGVPMQEQAAAAGSAQVERADDVCGGSGDAPPVGAAACGGVGARSGLLGVRSAEPGALDRALVCGEEKREEGPPAEAATGREGGEVDEWMVLKRGSRSEREKAKREYEQWWGVMAAPPPPAEVPRPPPANLEPEVHAYGGVYRRRVVEGRPMRRRTRAVPRASCGGSPAAETRCSPPSEERQPATADMHAPGGEQRRGEGGAADGEDEEAAEDAAVRRGGGRPRRCSKCRRQVPILLSQEDCLAAAIAYERGRGPQLPHVAFNEEGTMLSATGGDGSVYVFALPPVASGVSSPPSAPGLSMPEDQPPLPVSTGSGASQTRSSSSSLSTGAARFAGAGEDSRLRALALQALLGRASFAEGGAQAAASAPLLASLRSTSSLFLHVQRSGASAEAEGPKEDESQTKASLSSSIGDYATSAVSSLLSFLLPGSESLVNAQSCYCYLQLPCFNYVLSRQCVAVVLPSGAASQPRPQGLESSNPGVSSGADSARDGKIQILVATYSGCAYLYEYGASYTPPPSLSAVALPSPAAPASSSAAAAAVFPPPPSPPLAAKVSELIVGALQARHKSARGCGARLRGEVLLQSCDASLFDEDDSST</sequence>
<proteinExistence type="inferred from homology"/>
<dbReference type="InterPro" id="IPR036322">
    <property type="entry name" value="WD40_repeat_dom_sf"/>
</dbReference>
<feature type="region of interest" description="Disordered" evidence="4">
    <location>
        <begin position="1873"/>
        <end position="1916"/>
    </location>
</feature>
<dbReference type="SUPFAM" id="SSF50978">
    <property type="entry name" value="WD40 repeat-like"/>
    <property type="match status" value="1"/>
</dbReference>
<dbReference type="OrthoDB" id="333259at2759"/>
<feature type="compositionally biased region" description="Low complexity" evidence="4">
    <location>
        <begin position="675"/>
        <end position="691"/>
    </location>
</feature>
<evidence type="ECO:0000313" key="6">
    <source>
        <dbReference type="Proteomes" id="UP000224006"/>
    </source>
</evidence>
<gene>
    <name evidence="5" type="ORF">BESB_046240</name>
</gene>
<feature type="region of interest" description="Disordered" evidence="4">
    <location>
        <begin position="521"/>
        <end position="591"/>
    </location>
</feature>
<feature type="region of interest" description="Disordered" evidence="4">
    <location>
        <begin position="487"/>
        <end position="509"/>
    </location>
</feature>
<dbReference type="Proteomes" id="UP000224006">
    <property type="component" value="Chromosome III"/>
</dbReference>
<evidence type="ECO:0000256" key="3">
    <source>
        <dbReference type="ARBA" id="ARBA00025740"/>
    </source>
</evidence>
<dbReference type="Gene3D" id="2.130.10.10">
    <property type="entry name" value="YVTN repeat-like/Quinoprotein amine dehydrogenase"/>
    <property type="match status" value="1"/>
</dbReference>
<feature type="compositionally biased region" description="Basic and acidic residues" evidence="4">
    <location>
        <begin position="855"/>
        <end position="871"/>
    </location>
</feature>